<evidence type="ECO:0000256" key="5">
    <source>
        <dbReference type="HAMAP-Rule" id="MF_01114"/>
    </source>
</evidence>
<dbReference type="PANTHER" id="PTHR33602:SF1">
    <property type="entry name" value="REGULATORY PROTEIN RECX FAMILY PROTEIN"/>
    <property type="match status" value="1"/>
</dbReference>
<evidence type="ECO:0000313" key="10">
    <source>
        <dbReference type="Proteomes" id="UP001569154"/>
    </source>
</evidence>
<name>A0ABV4L9T9_9GAMM</name>
<evidence type="ECO:0000256" key="4">
    <source>
        <dbReference type="ARBA" id="ARBA00022490"/>
    </source>
</evidence>
<dbReference type="PANTHER" id="PTHR33602">
    <property type="entry name" value="REGULATORY PROTEIN RECX FAMILY PROTEIN"/>
    <property type="match status" value="1"/>
</dbReference>
<dbReference type="EMBL" id="JBGONM010000065">
    <property type="protein sequence ID" value="MEZ8083501.1"/>
    <property type="molecule type" value="Genomic_DNA"/>
</dbReference>
<dbReference type="Pfam" id="PF21982">
    <property type="entry name" value="RecX_HTH1"/>
    <property type="match status" value="1"/>
</dbReference>
<proteinExistence type="inferred from homology"/>
<dbReference type="Pfam" id="PF02631">
    <property type="entry name" value="RecX_HTH2"/>
    <property type="match status" value="1"/>
</dbReference>
<comment type="subcellular location">
    <subcellularLocation>
        <location evidence="1 5">Cytoplasm</location>
    </subcellularLocation>
</comment>
<comment type="similarity">
    <text evidence="2 5">Belongs to the RecX family.</text>
</comment>
<sequence>MSLTAREKAVGLLARRDHSELELRQKLAQKQYPPEDIDTAIEHCFYHGWIDDKRFAESMLRQGVLKGHGWQRICFDAKRKGISTPLLETAQENQQHDWYALAKELAVRRFGDYDGVLPEADFKQRSKWMRYLQSRGFNFDQINYALSSSD</sequence>
<keyword evidence="4 5" id="KW-0963">Cytoplasm</keyword>
<dbReference type="InterPro" id="IPR036388">
    <property type="entry name" value="WH-like_DNA-bd_sf"/>
</dbReference>
<dbReference type="InterPro" id="IPR003783">
    <property type="entry name" value="Regulatory_RecX"/>
</dbReference>
<feature type="domain" description="RecX second three-helical" evidence="6">
    <location>
        <begin position="51"/>
        <end position="90"/>
    </location>
</feature>
<evidence type="ECO:0000259" key="8">
    <source>
        <dbReference type="Pfam" id="PF21982"/>
    </source>
</evidence>
<dbReference type="Pfam" id="PF21981">
    <property type="entry name" value="RecX_HTH3"/>
    <property type="match status" value="1"/>
</dbReference>
<comment type="function">
    <text evidence="5">Modulates RecA activity.</text>
</comment>
<keyword evidence="10" id="KW-1185">Reference proteome</keyword>
<evidence type="ECO:0000259" key="7">
    <source>
        <dbReference type="Pfam" id="PF21981"/>
    </source>
</evidence>
<evidence type="ECO:0000256" key="2">
    <source>
        <dbReference type="ARBA" id="ARBA00009695"/>
    </source>
</evidence>
<gene>
    <name evidence="5" type="primary">recX</name>
    <name evidence="9" type="ORF">ACED35_20505</name>
</gene>
<feature type="domain" description="RecX first three-helical" evidence="8">
    <location>
        <begin position="5"/>
        <end position="44"/>
    </location>
</feature>
<dbReference type="InterPro" id="IPR053926">
    <property type="entry name" value="RecX_HTH_1st"/>
</dbReference>
<evidence type="ECO:0000256" key="1">
    <source>
        <dbReference type="ARBA" id="ARBA00004496"/>
    </source>
</evidence>
<dbReference type="RefSeq" id="WP_026024722.1">
    <property type="nucleotide sequence ID" value="NZ_AJYF02000327.1"/>
</dbReference>
<reference evidence="9 10" key="1">
    <citation type="submission" date="2024-06" db="EMBL/GenBank/DDBJ databases">
        <authorList>
            <person name="Steensen K."/>
            <person name="Seneca J."/>
            <person name="Bartlau N."/>
            <person name="Yu A.X."/>
            <person name="Polz M.F."/>
        </authorList>
    </citation>
    <scope>NUCLEOTIDE SEQUENCE [LARGE SCALE GENOMIC DNA]</scope>
    <source>
        <strain evidence="9 10">1F260</strain>
    </source>
</reference>
<dbReference type="Proteomes" id="UP001569154">
    <property type="component" value="Unassembled WGS sequence"/>
</dbReference>
<accession>A0ABV4L9T9</accession>
<comment type="caution">
    <text evidence="9">The sequence shown here is derived from an EMBL/GenBank/DDBJ whole genome shotgun (WGS) entry which is preliminary data.</text>
</comment>
<evidence type="ECO:0000256" key="3">
    <source>
        <dbReference type="ARBA" id="ARBA00018111"/>
    </source>
</evidence>
<dbReference type="HAMAP" id="MF_01114">
    <property type="entry name" value="RecX"/>
    <property type="match status" value="1"/>
</dbReference>
<protein>
    <recommendedName>
        <fullName evidence="3 5">Regulatory protein RecX</fullName>
    </recommendedName>
</protein>
<feature type="domain" description="RecX third three-helical" evidence="7">
    <location>
        <begin position="99"/>
        <end position="146"/>
    </location>
</feature>
<evidence type="ECO:0000313" key="9">
    <source>
        <dbReference type="EMBL" id="MEZ8083501.1"/>
    </source>
</evidence>
<dbReference type="InterPro" id="IPR053925">
    <property type="entry name" value="RecX_HTH_3rd"/>
</dbReference>
<evidence type="ECO:0000259" key="6">
    <source>
        <dbReference type="Pfam" id="PF02631"/>
    </source>
</evidence>
<organism evidence="9 10">
    <name type="scientific">Enterovibrio norvegicus</name>
    <dbReference type="NCBI Taxonomy" id="188144"/>
    <lineage>
        <taxon>Bacteria</taxon>
        <taxon>Pseudomonadati</taxon>
        <taxon>Pseudomonadota</taxon>
        <taxon>Gammaproteobacteria</taxon>
        <taxon>Vibrionales</taxon>
        <taxon>Vibrionaceae</taxon>
        <taxon>Enterovibrio</taxon>
    </lineage>
</organism>
<dbReference type="InterPro" id="IPR053924">
    <property type="entry name" value="RecX_HTH_2nd"/>
</dbReference>
<dbReference type="Gene3D" id="1.10.10.10">
    <property type="entry name" value="Winged helix-like DNA-binding domain superfamily/Winged helix DNA-binding domain"/>
    <property type="match status" value="3"/>
</dbReference>